<evidence type="ECO:0000313" key="10">
    <source>
        <dbReference type="Proteomes" id="UP000295689"/>
    </source>
</evidence>
<evidence type="ECO:0000256" key="1">
    <source>
        <dbReference type="ARBA" id="ARBA00004651"/>
    </source>
</evidence>
<evidence type="ECO:0000256" key="4">
    <source>
        <dbReference type="ARBA" id="ARBA00022692"/>
    </source>
</evidence>
<dbReference type="InterPro" id="IPR051258">
    <property type="entry name" value="Diverse_Substrate_Transporter"/>
</dbReference>
<dbReference type="GO" id="GO:0005886">
    <property type="term" value="C:plasma membrane"/>
    <property type="evidence" value="ECO:0007669"/>
    <property type="project" value="UniProtKB-SubCell"/>
</dbReference>
<dbReference type="SUPFAM" id="SSF103481">
    <property type="entry name" value="Multidrug resistance efflux transporter EmrE"/>
    <property type="match status" value="2"/>
</dbReference>
<evidence type="ECO:0000256" key="7">
    <source>
        <dbReference type="SAM" id="Phobius"/>
    </source>
</evidence>
<keyword evidence="6 7" id="KW-0472">Membrane</keyword>
<dbReference type="PANTHER" id="PTHR42920">
    <property type="entry name" value="OS03G0707200 PROTEIN-RELATED"/>
    <property type="match status" value="1"/>
</dbReference>
<dbReference type="EMBL" id="SLVV01000009">
    <property type="protein sequence ID" value="TCN23117.1"/>
    <property type="molecule type" value="Genomic_DNA"/>
</dbReference>
<dbReference type="Pfam" id="PF00892">
    <property type="entry name" value="EamA"/>
    <property type="match status" value="2"/>
</dbReference>
<comment type="subcellular location">
    <subcellularLocation>
        <location evidence="1">Cell membrane</location>
        <topology evidence="1">Multi-pass membrane protein</topology>
    </subcellularLocation>
</comment>
<protein>
    <submittedName>
        <fullName evidence="9">Drug/metabolite transporter (DMT)-like permease</fullName>
    </submittedName>
</protein>
<dbReference type="InterPro" id="IPR000620">
    <property type="entry name" value="EamA_dom"/>
</dbReference>
<keyword evidence="3" id="KW-1003">Cell membrane</keyword>
<dbReference type="OrthoDB" id="9804865at2"/>
<gene>
    <name evidence="9" type="ORF">EV146_109277</name>
</gene>
<feature type="transmembrane region" description="Helical" evidence="7">
    <location>
        <begin position="68"/>
        <end position="92"/>
    </location>
</feature>
<evidence type="ECO:0000256" key="2">
    <source>
        <dbReference type="ARBA" id="ARBA00007362"/>
    </source>
</evidence>
<sequence length="314" mass="34144">MKPTWFADVSLLLVALIWGATFVLVQNAISFLEPLSFNAVRFTLAAILLGFWLLLFERQQLKMFSIKLLTSGIMIGICLFIGYAFQTLGLVYTTSSKAGFITGLSVVLVPLFTVLIFKHKLGVNSYLGAAAATAGLYLLTLTDIASLNMGDGFILICAVGFAFHILMTGKYSSHYPSLLLTVVQIATVALLSGALAWLFEDWKQAFNPAVLLSPEVAAALLVTAVFATALAFLIQTNFQKYTSATRVALIFAMEPVFAAITGYFWAGDRLSYSAALGCLFIFLGMVAAELPSSVLDRWRKKFNLHVKKGADSEV</sequence>
<feature type="domain" description="EamA" evidence="8">
    <location>
        <begin position="149"/>
        <end position="286"/>
    </location>
</feature>
<accession>A0A4R2B8T7</accession>
<feature type="transmembrane region" description="Helical" evidence="7">
    <location>
        <begin position="211"/>
        <end position="234"/>
    </location>
</feature>
<dbReference type="InterPro" id="IPR037185">
    <property type="entry name" value="EmrE-like"/>
</dbReference>
<feature type="transmembrane region" description="Helical" evidence="7">
    <location>
        <begin position="272"/>
        <end position="291"/>
    </location>
</feature>
<feature type="transmembrane region" description="Helical" evidence="7">
    <location>
        <begin position="147"/>
        <end position="166"/>
    </location>
</feature>
<evidence type="ECO:0000256" key="6">
    <source>
        <dbReference type="ARBA" id="ARBA00023136"/>
    </source>
</evidence>
<feature type="transmembrane region" description="Helical" evidence="7">
    <location>
        <begin position="178"/>
        <end position="199"/>
    </location>
</feature>
<feature type="transmembrane region" description="Helical" evidence="7">
    <location>
        <begin position="35"/>
        <end position="56"/>
    </location>
</feature>
<comment type="similarity">
    <text evidence="2">Belongs to the EamA transporter family.</text>
</comment>
<dbReference type="RefSeq" id="WP_121612075.1">
    <property type="nucleotide sequence ID" value="NZ_CP033044.1"/>
</dbReference>
<dbReference type="PANTHER" id="PTHR42920:SF5">
    <property type="entry name" value="EAMA DOMAIN-CONTAINING PROTEIN"/>
    <property type="match status" value="1"/>
</dbReference>
<keyword evidence="5 7" id="KW-1133">Transmembrane helix</keyword>
<dbReference type="AlphaFoldDB" id="A0A4R2B8T7"/>
<evidence type="ECO:0000259" key="8">
    <source>
        <dbReference type="Pfam" id="PF00892"/>
    </source>
</evidence>
<evidence type="ECO:0000256" key="5">
    <source>
        <dbReference type="ARBA" id="ARBA00022989"/>
    </source>
</evidence>
<name>A0A4R2B8T7_9BACI</name>
<keyword evidence="10" id="KW-1185">Reference proteome</keyword>
<reference evidence="9 10" key="1">
    <citation type="journal article" date="2015" name="Stand. Genomic Sci.">
        <title>Genomic Encyclopedia of Bacterial and Archaeal Type Strains, Phase III: the genomes of soil and plant-associated and newly described type strains.</title>
        <authorList>
            <person name="Whitman W.B."/>
            <person name="Woyke T."/>
            <person name="Klenk H.P."/>
            <person name="Zhou Y."/>
            <person name="Lilburn T.G."/>
            <person name="Beck B.J."/>
            <person name="De Vos P."/>
            <person name="Vandamme P."/>
            <person name="Eisen J.A."/>
            <person name="Garrity G."/>
            <person name="Hugenholtz P."/>
            <person name="Kyrpides N.C."/>
        </authorList>
    </citation>
    <scope>NUCLEOTIDE SEQUENCE [LARGE SCALE GENOMIC DNA]</scope>
    <source>
        <strain evidence="9 10">CV53</strain>
    </source>
</reference>
<proteinExistence type="inferred from homology"/>
<dbReference type="Proteomes" id="UP000295689">
    <property type="component" value="Unassembled WGS sequence"/>
</dbReference>
<organism evidence="9 10">
    <name type="scientific">Mesobacillus foraminis</name>
    <dbReference type="NCBI Taxonomy" id="279826"/>
    <lineage>
        <taxon>Bacteria</taxon>
        <taxon>Bacillati</taxon>
        <taxon>Bacillota</taxon>
        <taxon>Bacilli</taxon>
        <taxon>Bacillales</taxon>
        <taxon>Bacillaceae</taxon>
        <taxon>Mesobacillus</taxon>
    </lineage>
</organism>
<feature type="transmembrane region" description="Helical" evidence="7">
    <location>
        <begin position="124"/>
        <end position="141"/>
    </location>
</feature>
<comment type="caution">
    <text evidence="9">The sequence shown here is derived from an EMBL/GenBank/DDBJ whole genome shotgun (WGS) entry which is preliminary data.</text>
</comment>
<feature type="transmembrane region" description="Helical" evidence="7">
    <location>
        <begin position="246"/>
        <end position="266"/>
    </location>
</feature>
<evidence type="ECO:0000256" key="3">
    <source>
        <dbReference type="ARBA" id="ARBA00022475"/>
    </source>
</evidence>
<feature type="transmembrane region" description="Helical" evidence="7">
    <location>
        <begin position="98"/>
        <end position="117"/>
    </location>
</feature>
<feature type="domain" description="EamA" evidence="8">
    <location>
        <begin position="6"/>
        <end position="140"/>
    </location>
</feature>
<evidence type="ECO:0000313" key="9">
    <source>
        <dbReference type="EMBL" id="TCN23117.1"/>
    </source>
</evidence>
<keyword evidence="4 7" id="KW-0812">Transmembrane</keyword>